<organism evidence="1 3">
    <name type="scientific">Didymodactylos carnosus</name>
    <dbReference type="NCBI Taxonomy" id="1234261"/>
    <lineage>
        <taxon>Eukaryota</taxon>
        <taxon>Metazoa</taxon>
        <taxon>Spiralia</taxon>
        <taxon>Gnathifera</taxon>
        <taxon>Rotifera</taxon>
        <taxon>Eurotatoria</taxon>
        <taxon>Bdelloidea</taxon>
        <taxon>Philodinida</taxon>
        <taxon>Philodinidae</taxon>
        <taxon>Didymodactylos</taxon>
    </lineage>
</organism>
<evidence type="ECO:0000313" key="3">
    <source>
        <dbReference type="Proteomes" id="UP000663829"/>
    </source>
</evidence>
<evidence type="ECO:0000313" key="2">
    <source>
        <dbReference type="EMBL" id="CAF4451280.1"/>
    </source>
</evidence>
<dbReference type="EMBL" id="CAJOBC010097984">
    <property type="protein sequence ID" value="CAF4451280.1"/>
    <property type="molecule type" value="Genomic_DNA"/>
</dbReference>
<feature type="non-terminal residue" evidence="1">
    <location>
        <position position="222"/>
    </location>
</feature>
<reference evidence="1" key="1">
    <citation type="submission" date="2021-02" db="EMBL/GenBank/DDBJ databases">
        <authorList>
            <person name="Nowell W R."/>
        </authorList>
    </citation>
    <scope>NUCLEOTIDE SEQUENCE</scope>
</reference>
<evidence type="ECO:0000313" key="1">
    <source>
        <dbReference type="EMBL" id="CAF1583018.1"/>
    </source>
</evidence>
<protein>
    <submittedName>
        <fullName evidence="1">Uncharacterized protein</fullName>
    </submittedName>
</protein>
<gene>
    <name evidence="1" type="ORF">GPM918_LOCUS41226</name>
    <name evidence="2" type="ORF">SRO942_LOCUS42254</name>
</gene>
<comment type="caution">
    <text evidence="1">The sequence shown here is derived from an EMBL/GenBank/DDBJ whole genome shotgun (WGS) entry which is preliminary data.</text>
</comment>
<dbReference type="OrthoDB" id="10047015at2759"/>
<dbReference type="Proteomes" id="UP000681722">
    <property type="component" value="Unassembled WGS sequence"/>
</dbReference>
<dbReference type="AlphaFoldDB" id="A0A815ZGP2"/>
<name>A0A815ZGP2_9BILA</name>
<sequence length="222" mass="25653">LSNQNISSQTKTISLDQATERFLCNDDISRFSADKKKMIYGKQIRFLLSHLVNVQQRFIVETNYKCSYSTFTRHIPHHIITPKPSDWGTCLCIVCLNPQLKIEKLLQSQSHRLQLVPLSNIITSDLPLIVSDLTKIKQIIDELNNLNTEKFLDLVKHIGGVKSQFRAAKQARIDVVEKNDILTIQLDWSENYNLKQAREERGAYYIEHHISIATGYVWKSND</sequence>
<dbReference type="EMBL" id="CAJNOQ010031987">
    <property type="protein sequence ID" value="CAF1583018.1"/>
    <property type="molecule type" value="Genomic_DNA"/>
</dbReference>
<proteinExistence type="predicted"/>
<accession>A0A815ZGP2</accession>
<keyword evidence="3" id="KW-1185">Reference proteome</keyword>
<dbReference type="Proteomes" id="UP000663829">
    <property type="component" value="Unassembled WGS sequence"/>
</dbReference>